<dbReference type="SUPFAM" id="SSF57180">
    <property type="entry name" value="Cellulose-binding domain"/>
    <property type="match status" value="1"/>
</dbReference>
<dbReference type="PROSITE" id="PS00659">
    <property type="entry name" value="GLYCOSYL_HYDROL_F5"/>
    <property type="match status" value="1"/>
</dbReference>
<proteinExistence type="inferred from homology"/>
<dbReference type="InterPro" id="IPR035971">
    <property type="entry name" value="CBD_sf"/>
</dbReference>
<evidence type="ECO:0000313" key="10">
    <source>
        <dbReference type="EMBL" id="TFK40409.1"/>
    </source>
</evidence>
<dbReference type="InterPro" id="IPR000254">
    <property type="entry name" value="CBD"/>
</dbReference>
<evidence type="ECO:0000256" key="3">
    <source>
        <dbReference type="ARBA" id="ARBA00012601"/>
    </source>
</evidence>
<dbReference type="Pfam" id="PF00150">
    <property type="entry name" value="Cellulase"/>
    <property type="match status" value="1"/>
</dbReference>
<reference evidence="10 11" key="1">
    <citation type="journal article" date="2019" name="Nat. Ecol. Evol.">
        <title>Megaphylogeny resolves global patterns of mushroom evolution.</title>
        <authorList>
            <person name="Varga T."/>
            <person name="Krizsan K."/>
            <person name="Foldi C."/>
            <person name="Dima B."/>
            <person name="Sanchez-Garcia M."/>
            <person name="Sanchez-Ramirez S."/>
            <person name="Szollosi G.J."/>
            <person name="Szarkandi J.G."/>
            <person name="Papp V."/>
            <person name="Albert L."/>
            <person name="Andreopoulos W."/>
            <person name="Angelini C."/>
            <person name="Antonin V."/>
            <person name="Barry K.W."/>
            <person name="Bougher N.L."/>
            <person name="Buchanan P."/>
            <person name="Buyck B."/>
            <person name="Bense V."/>
            <person name="Catcheside P."/>
            <person name="Chovatia M."/>
            <person name="Cooper J."/>
            <person name="Damon W."/>
            <person name="Desjardin D."/>
            <person name="Finy P."/>
            <person name="Geml J."/>
            <person name="Haridas S."/>
            <person name="Hughes K."/>
            <person name="Justo A."/>
            <person name="Karasinski D."/>
            <person name="Kautmanova I."/>
            <person name="Kiss B."/>
            <person name="Kocsube S."/>
            <person name="Kotiranta H."/>
            <person name="LaButti K.M."/>
            <person name="Lechner B.E."/>
            <person name="Liimatainen K."/>
            <person name="Lipzen A."/>
            <person name="Lukacs Z."/>
            <person name="Mihaltcheva S."/>
            <person name="Morgado L.N."/>
            <person name="Niskanen T."/>
            <person name="Noordeloos M.E."/>
            <person name="Ohm R.A."/>
            <person name="Ortiz-Santana B."/>
            <person name="Ovrebo C."/>
            <person name="Racz N."/>
            <person name="Riley R."/>
            <person name="Savchenko A."/>
            <person name="Shiryaev A."/>
            <person name="Soop K."/>
            <person name="Spirin V."/>
            <person name="Szebenyi C."/>
            <person name="Tomsovsky M."/>
            <person name="Tulloss R.E."/>
            <person name="Uehling J."/>
            <person name="Grigoriev I.V."/>
            <person name="Vagvolgyi C."/>
            <person name="Papp T."/>
            <person name="Martin F.M."/>
            <person name="Miettinen O."/>
            <person name="Hibbett D.S."/>
            <person name="Nagy L.G."/>
        </authorList>
    </citation>
    <scope>NUCLEOTIDE SEQUENCE [LARGE SCALE GENOMIC DNA]</scope>
    <source>
        <strain evidence="10 11">CBS 166.37</strain>
    </source>
</reference>
<accession>A0A5C3M4S7</accession>
<dbReference type="InterPro" id="IPR018087">
    <property type="entry name" value="Glyco_hydro_5_CS"/>
</dbReference>
<feature type="domain" description="CBM1" evidence="9">
    <location>
        <begin position="22"/>
        <end position="57"/>
    </location>
</feature>
<keyword evidence="5 7" id="KW-0378">Hydrolase</keyword>
<evidence type="ECO:0000256" key="7">
    <source>
        <dbReference type="RuleBase" id="RU361153"/>
    </source>
</evidence>
<dbReference type="PANTHER" id="PTHR34142">
    <property type="entry name" value="ENDO-BETA-1,4-GLUCANASE A"/>
    <property type="match status" value="1"/>
</dbReference>
<evidence type="ECO:0000256" key="2">
    <source>
        <dbReference type="ARBA" id="ARBA00005641"/>
    </source>
</evidence>
<evidence type="ECO:0000313" key="11">
    <source>
        <dbReference type="Proteomes" id="UP000308652"/>
    </source>
</evidence>
<evidence type="ECO:0000256" key="4">
    <source>
        <dbReference type="ARBA" id="ARBA00022729"/>
    </source>
</evidence>
<gene>
    <name evidence="10" type="ORF">BDQ12DRAFT_721851</name>
</gene>
<keyword evidence="6 7" id="KW-0326">Glycosidase</keyword>
<dbReference type="OrthoDB" id="5823761at2759"/>
<evidence type="ECO:0000256" key="1">
    <source>
        <dbReference type="ARBA" id="ARBA00000966"/>
    </source>
</evidence>
<dbReference type="SMART" id="SM00236">
    <property type="entry name" value="fCBD"/>
    <property type="match status" value="1"/>
</dbReference>
<dbReference type="Gene3D" id="3.20.20.80">
    <property type="entry name" value="Glycosidases"/>
    <property type="match status" value="1"/>
</dbReference>
<dbReference type="PROSITE" id="PS51164">
    <property type="entry name" value="CBM1_2"/>
    <property type="match status" value="1"/>
</dbReference>
<feature type="signal peptide" evidence="8">
    <location>
        <begin position="1"/>
        <end position="23"/>
    </location>
</feature>
<sequence length="394" mass="41795">MKTSLSTFASLAILVAYSAPAAAVAVWGQCGGIGYTGSTTCDNSVCVKSDDYYSQCRPGTATTTVGGGTGTSTSTAPSSTVCSGSTTKFKFFGVNESGAEFGNTKWPGVLGTDYTWPSPSSIDYFMQQGFNTFRIPFQQERMSPPANGLTGAFDATYLNGLKTIVNYITNKGGFAAIEPHNFMRYNNAVITSTSNFQTWWKNLANEFKSNSKVIFDIMNEPHDIDASVVFQLNQAAVNGIRSSGATSQLILVEGTSWTGAWTWVSSGNGAAFGALKDPNNNIAIEMHQYLDSDGSGTSATCVSATIGAERLAAATTWLKQNNLKGFLGELGAGSNPTCISAVKGALCSMQQSGVWLGALWWAAGPWWADYYQSIEPPNGPAIAQILPQALKPFL</sequence>
<evidence type="ECO:0000256" key="5">
    <source>
        <dbReference type="ARBA" id="ARBA00022801"/>
    </source>
</evidence>
<feature type="chain" id="PRO_5023041079" description="cellulase" evidence="8">
    <location>
        <begin position="24"/>
        <end position="394"/>
    </location>
</feature>
<evidence type="ECO:0000256" key="8">
    <source>
        <dbReference type="SAM" id="SignalP"/>
    </source>
</evidence>
<name>A0A5C3M4S7_9AGAR</name>
<dbReference type="Pfam" id="PF00734">
    <property type="entry name" value="CBM_1"/>
    <property type="match status" value="1"/>
</dbReference>
<comment type="similarity">
    <text evidence="2 7">Belongs to the glycosyl hydrolase 5 (cellulase A) family.</text>
</comment>
<dbReference type="PANTHER" id="PTHR34142:SF1">
    <property type="entry name" value="GLYCOSIDE HYDROLASE FAMILY 5 DOMAIN-CONTAINING PROTEIN"/>
    <property type="match status" value="1"/>
</dbReference>
<dbReference type="InterPro" id="IPR017853">
    <property type="entry name" value="GH"/>
</dbReference>
<dbReference type="GO" id="GO:0008810">
    <property type="term" value="F:cellulase activity"/>
    <property type="evidence" value="ECO:0007669"/>
    <property type="project" value="UniProtKB-EC"/>
</dbReference>
<keyword evidence="11" id="KW-1185">Reference proteome</keyword>
<dbReference type="GO" id="GO:0009251">
    <property type="term" value="P:glucan catabolic process"/>
    <property type="evidence" value="ECO:0007669"/>
    <property type="project" value="TreeGrafter"/>
</dbReference>
<evidence type="ECO:0000259" key="9">
    <source>
        <dbReference type="PROSITE" id="PS51164"/>
    </source>
</evidence>
<dbReference type="EC" id="3.2.1.4" evidence="3"/>
<keyword evidence="4 8" id="KW-0732">Signal</keyword>
<dbReference type="SUPFAM" id="SSF51445">
    <property type="entry name" value="(Trans)glycosidases"/>
    <property type="match status" value="1"/>
</dbReference>
<comment type="catalytic activity">
    <reaction evidence="1">
        <text>Endohydrolysis of (1-&gt;4)-beta-D-glucosidic linkages in cellulose, lichenin and cereal beta-D-glucans.</text>
        <dbReference type="EC" id="3.2.1.4"/>
    </reaction>
</comment>
<dbReference type="EMBL" id="ML213597">
    <property type="protein sequence ID" value="TFK40409.1"/>
    <property type="molecule type" value="Genomic_DNA"/>
</dbReference>
<dbReference type="InterPro" id="IPR001547">
    <property type="entry name" value="Glyco_hydro_5"/>
</dbReference>
<protein>
    <recommendedName>
        <fullName evidence="3">cellulase</fullName>
        <ecNumber evidence="3">3.2.1.4</ecNumber>
    </recommendedName>
</protein>
<dbReference type="STRING" id="68775.A0A5C3M4S7"/>
<organism evidence="10 11">
    <name type="scientific">Crucibulum laeve</name>
    <dbReference type="NCBI Taxonomy" id="68775"/>
    <lineage>
        <taxon>Eukaryota</taxon>
        <taxon>Fungi</taxon>
        <taxon>Dikarya</taxon>
        <taxon>Basidiomycota</taxon>
        <taxon>Agaricomycotina</taxon>
        <taxon>Agaricomycetes</taxon>
        <taxon>Agaricomycetidae</taxon>
        <taxon>Agaricales</taxon>
        <taxon>Agaricineae</taxon>
        <taxon>Nidulariaceae</taxon>
        <taxon>Crucibulum</taxon>
    </lineage>
</organism>
<dbReference type="GO" id="GO:0030248">
    <property type="term" value="F:cellulose binding"/>
    <property type="evidence" value="ECO:0007669"/>
    <property type="project" value="InterPro"/>
</dbReference>
<evidence type="ECO:0000256" key="6">
    <source>
        <dbReference type="ARBA" id="ARBA00023295"/>
    </source>
</evidence>
<dbReference type="AlphaFoldDB" id="A0A5C3M4S7"/>
<dbReference type="Proteomes" id="UP000308652">
    <property type="component" value="Unassembled WGS sequence"/>
</dbReference>
<dbReference type="GO" id="GO:0005576">
    <property type="term" value="C:extracellular region"/>
    <property type="evidence" value="ECO:0007669"/>
    <property type="project" value="InterPro"/>
</dbReference>